<protein>
    <recommendedName>
        <fullName evidence="3">HTH psq-type domain-containing protein</fullName>
    </recommendedName>
</protein>
<evidence type="ECO:0000259" key="3">
    <source>
        <dbReference type="Pfam" id="PF04218"/>
    </source>
</evidence>
<comment type="subcellular location">
    <subcellularLocation>
        <location evidence="1">Nucleus</location>
    </subcellularLocation>
</comment>
<evidence type="ECO:0000313" key="5">
    <source>
        <dbReference type="Proteomes" id="UP000821837"/>
    </source>
</evidence>
<dbReference type="Pfam" id="PF04218">
    <property type="entry name" value="CENP-B_N"/>
    <property type="match status" value="1"/>
</dbReference>
<dbReference type="AlphaFoldDB" id="A0A9D4PT57"/>
<dbReference type="GO" id="GO:0003677">
    <property type="term" value="F:DNA binding"/>
    <property type="evidence" value="ECO:0007669"/>
    <property type="project" value="InterPro"/>
</dbReference>
<dbReference type="GO" id="GO:0005634">
    <property type="term" value="C:nucleus"/>
    <property type="evidence" value="ECO:0007669"/>
    <property type="project" value="UniProtKB-SubCell"/>
</dbReference>
<evidence type="ECO:0000313" key="4">
    <source>
        <dbReference type="EMBL" id="KAH7955375.1"/>
    </source>
</evidence>
<gene>
    <name evidence="4" type="ORF">HPB52_000797</name>
</gene>
<organism evidence="4 5">
    <name type="scientific">Rhipicephalus sanguineus</name>
    <name type="common">Brown dog tick</name>
    <name type="synonym">Ixodes sanguineus</name>
    <dbReference type="NCBI Taxonomy" id="34632"/>
    <lineage>
        <taxon>Eukaryota</taxon>
        <taxon>Metazoa</taxon>
        <taxon>Ecdysozoa</taxon>
        <taxon>Arthropoda</taxon>
        <taxon>Chelicerata</taxon>
        <taxon>Arachnida</taxon>
        <taxon>Acari</taxon>
        <taxon>Parasitiformes</taxon>
        <taxon>Ixodida</taxon>
        <taxon>Ixodoidea</taxon>
        <taxon>Ixodidae</taxon>
        <taxon>Rhipicephalinae</taxon>
        <taxon>Rhipicephalus</taxon>
        <taxon>Rhipicephalus</taxon>
    </lineage>
</organism>
<accession>A0A9D4PT57</accession>
<keyword evidence="5" id="KW-1185">Reference proteome</keyword>
<comment type="caution">
    <text evidence="4">The sequence shown here is derived from an EMBL/GenBank/DDBJ whole genome shotgun (WGS) entry which is preliminary data.</text>
</comment>
<reference evidence="4" key="2">
    <citation type="submission" date="2021-09" db="EMBL/GenBank/DDBJ databases">
        <authorList>
            <person name="Jia N."/>
            <person name="Wang J."/>
            <person name="Shi W."/>
            <person name="Du L."/>
            <person name="Sun Y."/>
            <person name="Zhan W."/>
            <person name="Jiang J."/>
            <person name="Wang Q."/>
            <person name="Zhang B."/>
            <person name="Ji P."/>
            <person name="Sakyi L.B."/>
            <person name="Cui X."/>
            <person name="Yuan T."/>
            <person name="Jiang B."/>
            <person name="Yang W."/>
            <person name="Lam T.T.-Y."/>
            <person name="Chang Q."/>
            <person name="Ding S."/>
            <person name="Wang X."/>
            <person name="Zhu J."/>
            <person name="Ruan X."/>
            <person name="Zhao L."/>
            <person name="Wei J."/>
            <person name="Que T."/>
            <person name="Du C."/>
            <person name="Cheng J."/>
            <person name="Dai P."/>
            <person name="Han X."/>
            <person name="Huang E."/>
            <person name="Gao Y."/>
            <person name="Liu J."/>
            <person name="Shao H."/>
            <person name="Ye R."/>
            <person name="Li L."/>
            <person name="Wei W."/>
            <person name="Wang X."/>
            <person name="Wang C."/>
            <person name="Huo Q."/>
            <person name="Li W."/>
            <person name="Guo W."/>
            <person name="Chen H."/>
            <person name="Chen S."/>
            <person name="Zhou L."/>
            <person name="Zhou L."/>
            <person name="Ni X."/>
            <person name="Tian J."/>
            <person name="Zhou Y."/>
            <person name="Sheng Y."/>
            <person name="Liu T."/>
            <person name="Pan Y."/>
            <person name="Xia L."/>
            <person name="Li J."/>
            <person name="Zhao F."/>
            <person name="Cao W."/>
        </authorList>
    </citation>
    <scope>NUCLEOTIDE SEQUENCE</scope>
    <source>
        <strain evidence="4">Rsan-2018</strain>
        <tissue evidence="4">Larvae</tissue>
    </source>
</reference>
<dbReference type="InterPro" id="IPR009057">
    <property type="entry name" value="Homeodomain-like_sf"/>
</dbReference>
<dbReference type="Gene3D" id="1.10.10.60">
    <property type="entry name" value="Homeodomain-like"/>
    <property type="match status" value="1"/>
</dbReference>
<feature type="domain" description="HTH psq-type" evidence="3">
    <location>
        <begin position="16"/>
        <end position="64"/>
    </location>
</feature>
<proteinExistence type="predicted"/>
<feature type="region of interest" description="Disordered" evidence="2">
    <location>
        <begin position="291"/>
        <end position="316"/>
    </location>
</feature>
<dbReference type="Proteomes" id="UP000821837">
    <property type="component" value="Unassembled WGS sequence"/>
</dbReference>
<name>A0A9D4PT57_RHISA</name>
<evidence type="ECO:0000256" key="2">
    <source>
        <dbReference type="SAM" id="MobiDB-lite"/>
    </source>
</evidence>
<dbReference type="SUPFAM" id="SSF46689">
    <property type="entry name" value="Homeodomain-like"/>
    <property type="match status" value="1"/>
</dbReference>
<evidence type="ECO:0000256" key="1">
    <source>
        <dbReference type="ARBA" id="ARBA00004123"/>
    </source>
</evidence>
<dbReference type="InterPro" id="IPR007889">
    <property type="entry name" value="HTH_Psq"/>
</dbReference>
<feature type="compositionally biased region" description="Acidic residues" evidence="2">
    <location>
        <begin position="297"/>
        <end position="306"/>
    </location>
</feature>
<dbReference type="VEuPathDB" id="VectorBase:RSAN_057864"/>
<dbReference type="VEuPathDB" id="VectorBase:RSAN_041326"/>
<reference evidence="4" key="1">
    <citation type="journal article" date="2020" name="Cell">
        <title>Large-Scale Comparative Analyses of Tick Genomes Elucidate Their Genetic Diversity and Vector Capacities.</title>
        <authorList>
            <consortium name="Tick Genome and Microbiome Consortium (TIGMIC)"/>
            <person name="Jia N."/>
            <person name="Wang J."/>
            <person name="Shi W."/>
            <person name="Du L."/>
            <person name="Sun Y."/>
            <person name="Zhan W."/>
            <person name="Jiang J.F."/>
            <person name="Wang Q."/>
            <person name="Zhang B."/>
            <person name="Ji P."/>
            <person name="Bell-Sakyi L."/>
            <person name="Cui X.M."/>
            <person name="Yuan T.T."/>
            <person name="Jiang B.G."/>
            <person name="Yang W.F."/>
            <person name="Lam T.T."/>
            <person name="Chang Q.C."/>
            <person name="Ding S.J."/>
            <person name="Wang X.J."/>
            <person name="Zhu J.G."/>
            <person name="Ruan X.D."/>
            <person name="Zhao L."/>
            <person name="Wei J.T."/>
            <person name="Ye R.Z."/>
            <person name="Que T.C."/>
            <person name="Du C.H."/>
            <person name="Zhou Y.H."/>
            <person name="Cheng J.X."/>
            <person name="Dai P.F."/>
            <person name="Guo W.B."/>
            <person name="Han X.H."/>
            <person name="Huang E.J."/>
            <person name="Li L.F."/>
            <person name="Wei W."/>
            <person name="Gao Y.C."/>
            <person name="Liu J.Z."/>
            <person name="Shao H.Z."/>
            <person name="Wang X."/>
            <person name="Wang C.C."/>
            <person name="Yang T.C."/>
            <person name="Huo Q.B."/>
            <person name="Li W."/>
            <person name="Chen H.Y."/>
            <person name="Chen S.E."/>
            <person name="Zhou L.G."/>
            <person name="Ni X.B."/>
            <person name="Tian J.H."/>
            <person name="Sheng Y."/>
            <person name="Liu T."/>
            <person name="Pan Y.S."/>
            <person name="Xia L.Y."/>
            <person name="Li J."/>
            <person name="Zhao F."/>
            <person name="Cao W.C."/>
        </authorList>
    </citation>
    <scope>NUCLEOTIDE SEQUENCE</scope>
    <source>
        <strain evidence="4">Rsan-2018</strain>
    </source>
</reference>
<sequence length="316" mass="34932">MEPNASANAVRRKATKRKQISLKDKLDIFKQVEKGKKQVDVAVAYGLSKQTVSTIINAKEAILAKKVSGDLQPKRFRLREASYPDVEEALLMWLRDAPEAGLSVAVQVLSTVWAQIQPGIIKNCFRKAGFRVDSDCTDCLPQEDQPDPGVWSAVEEAFGSQQFSDYVTADDDLVSSEQLTDEEIVAQIRQAPNAEQEEQNEEGNSGIVTEKKHLATTVAKCFRHSGFCVANESPGRKPACKPHQHEVEVIHARLRDALQDISFDDYTDTDSSALVCSTLTDKDIIAQMTVGEKPVGDLDENDEDEEAPTRIVTRGD</sequence>
<dbReference type="EMBL" id="JABSTV010001250">
    <property type="protein sequence ID" value="KAH7955375.1"/>
    <property type="molecule type" value="Genomic_DNA"/>
</dbReference>